<keyword evidence="2" id="KW-1185">Reference proteome</keyword>
<name>A0ABV3TM01_9RHOB</name>
<dbReference type="EMBL" id="JBFRYC010000008">
    <property type="protein sequence ID" value="MEX1662596.1"/>
    <property type="molecule type" value="Genomic_DNA"/>
</dbReference>
<evidence type="ECO:0000313" key="2">
    <source>
        <dbReference type="Proteomes" id="UP001557465"/>
    </source>
</evidence>
<sequence length="80" mass="8494">MLTEMPELGNISGEQAVSLAGLAPPSGHCCAMPCRTMNVTTIGEVVGERAHSRWSRRNATLFIFAAGGCNALQPRHEGQV</sequence>
<accession>A0ABV3TM01</accession>
<reference evidence="1 2" key="1">
    <citation type="journal article" date="2011" name="Int. J. Syst. Evol. Microbiol.">
        <title>Zhongshania antarctica gen. nov., sp. nov. and Zhongshania guokunii sp. nov., gammaproteobacteria respectively isolated from coastal attached (fast) ice and surface seawater of the Antarctic.</title>
        <authorList>
            <person name="Li H.J."/>
            <person name="Zhang X.Y."/>
            <person name="Chen C.X."/>
            <person name="Zhang Y.J."/>
            <person name="Gao Z.M."/>
            <person name="Yu Y."/>
            <person name="Chen X.L."/>
            <person name="Chen B."/>
            <person name="Zhang Y.Z."/>
        </authorList>
    </citation>
    <scope>NUCLEOTIDE SEQUENCE [LARGE SCALE GENOMIC DNA]</scope>
    <source>
        <strain evidence="1 2">15-R06ZXC-3</strain>
    </source>
</reference>
<protein>
    <submittedName>
        <fullName evidence="1">Uncharacterized protein</fullName>
    </submittedName>
</protein>
<comment type="caution">
    <text evidence="1">The sequence shown here is derived from an EMBL/GenBank/DDBJ whole genome shotgun (WGS) entry which is preliminary data.</text>
</comment>
<gene>
    <name evidence="1" type="ORF">AB4874_13195</name>
</gene>
<dbReference type="Proteomes" id="UP001557465">
    <property type="component" value="Unassembled WGS sequence"/>
</dbReference>
<organism evidence="1 2">
    <name type="scientific">Thioclava arctica</name>
    <dbReference type="NCBI Taxonomy" id="3238301"/>
    <lineage>
        <taxon>Bacteria</taxon>
        <taxon>Pseudomonadati</taxon>
        <taxon>Pseudomonadota</taxon>
        <taxon>Alphaproteobacteria</taxon>
        <taxon>Rhodobacterales</taxon>
        <taxon>Paracoccaceae</taxon>
        <taxon>Thioclava</taxon>
    </lineage>
</organism>
<proteinExistence type="predicted"/>
<evidence type="ECO:0000313" key="1">
    <source>
        <dbReference type="EMBL" id="MEX1662596.1"/>
    </source>
</evidence>